<dbReference type="InterPro" id="IPR052346">
    <property type="entry name" value="O-mannosyl-transferase_TMTC"/>
</dbReference>
<dbReference type="SUPFAM" id="SSF48452">
    <property type="entry name" value="TPR-like"/>
    <property type="match status" value="2"/>
</dbReference>
<evidence type="ECO:0000256" key="3">
    <source>
        <dbReference type="PROSITE-ProRule" id="PRU00339"/>
    </source>
</evidence>
<dbReference type="Proteomes" id="UP001500967">
    <property type="component" value="Unassembled WGS sequence"/>
</dbReference>
<keyword evidence="1" id="KW-0677">Repeat</keyword>
<accession>A0ABN0V5J8</accession>
<gene>
    <name evidence="4" type="ORF">GCM10009539_75460</name>
</gene>
<dbReference type="RefSeq" id="WP_344653747.1">
    <property type="nucleotide sequence ID" value="NZ_BAAAGX010000034.1"/>
</dbReference>
<name>A0ABN0V5J8_9ACTN</name>
<evidence type="ECO:0000313" key="4">
    <source>
        <dbReference type="EMBL" id="GAA0276557.1"/>
    </source>
</evidence>
<organism evidence="4 5">
    <name type="scientific">Cryptosporangium japonicum</name>
    <dbReference type="NCBI Taxonomy" id="80872"/>
    <lineage>
        <taxon>Bacteria</taxon>
        <taxon>Bacillati</taxon>
        <taxon>Actinomycetota</taxon>
        <taxon>Actinomycetes</taxon>
        <taxon>Cryptosporangiales</taxon>
        <taxon>Cryptosporangiaceae</taxon>
        <taxon>Cryptosporangium</taxon>
    </lineage>
</organism>
<dbReference type="PROSITE" id="PS50005">
    <property type="entry name" value="TPR"/>
    <property type="match status" value="1"/>
</dbReference>
<dbReference type="PANTHER" id="PTHR44227">
    <property type="match status" value="1"/>
</dbReference>
<reference evidence="4 5" key="1">
    <citation type="journal article" date="2019" name="Int. J. Syst. Evol. Microbiol.">
        <title>The Global Catalogue of Microorganisms (GCM) 10K type strain sequencing project: providing services to taxonomists for standard genome sequencing and annotation.</title>
        <authorList>
            <consortium name="The Broad Institute Genomics Platform"/>
            <consortium name="The Broad Institute Genome Sequencing Center for Infectious Disease"/>
            <person name="Wu L."/>
            <person name="Ma J."/>
        </authorList>
    </citation>
    <scope>NUCLEOTIDE SEQUENCE [LARGE SCALE GENOMIC DNA]</scope>
    <source>
        <strain evidence="4 5">JCM 10425</strain>
    </source>
</reference>
<proteinExistence type="predicted"/>
<evidence type="ECO:0000256" key="1">
    <source>
        <dbReference type="ARBA" id="ARBA00022737"/>
    </source>
</evidence>
<sequence length="438" mass="46580">MRRRWTRPLLVTALAAVALLGAGVALGPWNGLAPERAAPAATVRSPTRELDAYVARTQVHLAEVPGDWQGWAALGLARVQLGRITYDPAHYQAAEIALRRSREVHPHDNAAALTGLGALAAARHDFREALRYARLAVAADNYSADAYGVLTDAYVELGRYPEATAAVQRMLDLRPDTGSFARASYLFELRGDQRRAVELMTRARAVATTVDETTFALTHLGELAFGAGDLKTASAHFDEGLARVPGQPALLADRAKVAAARGDLTAAIRDLRAATAMLPTVDHLMTLADTLTAAGQTDAAGQTGDLIRLSARLPAATPATTDIDLILFAADHGDAQHAVTQGKALLAARPSVKVETAYAWALHAAGDGRAALHHADRGLRLGTRDAQAHYYRAMIRLARHDRAGARADLTQALSINPHFSLRYGPGARTTLAELGGPA</sequence>
<keyword evidence="5" id="KW-1185">Reference proteome</keyword>
<feature type="repeat" description="TPR" evidence="3">
    <location>
        <begin position="144"/>
        <end position="177"/>
    </location>
</feature>
<evidence type="ECO:0000313" key="5">
    <source>
        <dbReference type="Proteomes" id="UP001500967"/>
    </source>
</evidence>
<dbReference type="EMBL" id="BAAAGX010000034">
    <property type="protein sequence ID" value="GAA0276557.1"/>
    <property type="molecule type" value="Genomic_DNA"/>
</dbReference>
<dbReference type="PANTHER" id="PTHR44227:SF3">
    <property type="entry name" value="PROTEIN O-MANNOSYL-TRANSFERASE TMTC4"/>
    <property type="match status" value="1"/>
</dbReference>
<evidence type="ECO:0008006" key="6">
    <source>
        <dbReference type="Google" id="ProtNLM"/>
    </source>
</evidence>
<protein>
    <recommendedName>
        <fullName evidence="6">Tetratricopeptide repeat protein</fullName>
    </recommendedName>
</protein>
<dbReference type="SMART" id="SM00028">
    <property type="entry name" value="TPR"/>
    <property type="match status" value="6"/>
</dbReference>
<keyword evidence="2 3" id="KW-0802">TPR repeat</keyword>
<dbReference type="InterPro" id="IPR019734">
    <property type="entry name" value="TPR_rpt"/>
</dbReference>
<comment type="caution">
    <text evidence="4">The sequence shown here is derived from an EMBL/GenBank/DDBJ whole genome shotgun (WGS) entry which is preliminary data.</text>
</comment>
<dbReference type="Gene3D" id="1.25.40.10">
    <property type="entry name" value="Tetratricopeptide repeat domain"/>
    <property type="match status" value="2"/>
</dbReference>
<dbReference type="InterPro" id="IPR011990">
    <property type="entry name" value="TPR-like_helical_dom_sf"/>
</dbReference>
<dbReference type="Pfam" id="PF14559">
    <property type="entry name" value="TPR_19"/>
    <property type="match status" value="1"/>
</dbReference>
<evidence type="ECO:0000256" key="2">
    <source>
        <dbReference type="ARBA" id="ARBA00022803"/>
    </source>
</evidence>